<feature type="transmembrane region" description="Helical" evidence="9">
    <location>
        <begin position="152"/>
        <end position="172"/>
    </location>
</feature>
<keyword evidence="6 9" id="KW-0812">Transmembrane</keyword>
<keyword evidence="5" id="KW-0997">Cell inner membrane</keyword>
<dbReference type="OrthoDB" id="9786910at2"/>
<protein>
    <recommendedName>
        <fullName evidence="9">Transport permease protein</fullName>
    </recommendedName>
</protein>
<evidence type="ECO:0000256" key="3">
    <source>
        <dbReference type="ARBA" id="ARBA00022448"/>
    </source>
</evidence>
<evidence type="ECO:0000259" key="10">
    <source>
        <dbReference type="PROSITE" id="PS51012"/>
    </source>
</evidence>
<keyword evidence="4 9" id="KW-1003">Cell membrane</keyword>
<dbReference type="Proteomes" id="UP000095008">
    <property type="component" value="Unassembled WGS sequence"/>
</dbReference>
<evidence type="ECO:0000313" key="12">
    <source>
        <dbReference type="Proteomes" id="UP000095008"/>
    </source>
</evidence>
<dbReference type="PANTHER" id="PTHR30413">
    <property type="entry name" value="INNER MEMBRANE TRANSPORT PERMEASE"/>
    <property type="match status" value="1"/>
</dbReference>
<dbReference type="GO" id="GO:0005886">
    <property type="term" value="C:plasma membrane"/>
    <property type="evidence" value="ECO:0007669"/>
    <property type="project" value="UniProtKB-SubCell"/>
</dbReference>
<feature type="transmembrane region" description="Helical" evidence="9">
    <location>
        <begin position="115"/>
        <end position="140"/>
    </location>
</feature>
<evidence type="ECO:0000256" key="6">
    <source>
        <dbReference type="ARBA" id="ARBA00022692"/>
    </source>
</evidence>
<feature type="domain" description="ABC transmembrane type-2" evidence="10">
    <location>
        <begin position="44"/>
        <end position="262"/>
    </location>
</feature>
<dbReference type="Pfam" id="PF01061">
    <property type="entry name" value="ABC2_membrane"/>
    <property type="match status" value="1"/>
</dbReference>
<sequence>MQPRDKQHVSNSITATLRPYWQYRDLVRNLVIKDLKVRYQGAVLGFFWSLGNPLALILLYDFVFTHVFRSNLPNYILYLVIGVLHYNLFSQAVSQSCESLTSASGLIQKIYFPRILVPTSSLLFTLALWVIAILILVVLYPFLGGVYHWGLLLYPLALGLYIAFIWGIVLAFSVLQVELRDLKHMVDIALMFGFWFTPIGYDINVLKPTTREIISLNPLTQFMDLFHALLYSGTLPALNHVLIACAWTLGTVTVGMVLFRRKARHLVEDL</sequence>
<evidence type="ECO:0000256" key="9">
    <source>
        <dbReference type="RuleBase" id="RU361157"/>
    </source>
</evidence>
<reference evidence="11" key="1">
    <citation type="journal article" date="2016" name="Int. J. Mol. Sci.">
        <title>Comparative genomics of the extreme acidophile Acidithiobacillus thiooxidans reveals intraspecific divergence and niche adaptation.</title>
        <authorList>
            <person name="Zhang X."/>
            <person name="Feng X."/>
            <person name="Tao J."/>
            <person name="Ma L."/>
            <person name="Xiao Y."/>
            <person name="Liang Y."/>
            <person name="Liu X."/>
            <person name="Yin H."/>
        </authorList>
    </citation>
    <scope>NUCLEOTIDE SEQUENCE [LARGE SCALE GENOMIC DNA]</scope>
    <source>
        <strain evidence="11">DXS-W</strain>
    </source>
</reference>
<evidence type="ECO:0000256" key="8">
    <source>
        <dbReference type="ARBA" id="ARBA00023136"/>
    </source>
</evidence>
<evidence type="ECO:0000256" key="2">
    <source>
        <dbReference type="ARBA" id="ARBA00007783"/>
    </source>
</evidence>
<comment type="similarity">
    <text evidence="2 9">Belongs to the ABC-2 integral membrane protein family.</text>
</comment>
<evidence type="ECO:0000256" key="1">
    <source>
        <dbReference type="ARBA" id="ARBA00004429"/>
    </source>
</evidence>
<gene>
    <name evidence="11" type="ORF">A6M23_06420</name>
</gene>
<dbReference type="GO" id="GO:0015920">
    <property type="term" value="P:lipopolysaccharide transport"/>
    <property type="evidence" value="ECO:0007669"/>
    <property type="project" value="TreeGrafter"/>
</dbReference>
<dbReference type="InterPro" id="IPR047817">
    <property type="entry name" value="ABC2_TM_bact-type"/>
</dbReference>
<dbReference type="AlphaFoldDB" id="A0A1C2IE00"/>
<feature type="transmembrane region" description="Helical" evidence="9">
    <location>
        <begin position="75"/>
        <end position="94"/>
    </location>
</feature>
<evidence type="ECO:0000256" key="7">
    <source>
        <dbReference type="ARBA" id="ARBA00022989"/>
    </source>
</evidence>
<dbReference type="PANTHER" id="PTHR30413:SF8">
    <property type="entry name" value="TRANSPORT PERMEASE PROTEIN"/>
    <property type="match status" value="1"/>
</dbReference>
<feature type="transmembrane region" description="Helical" evidence="9">
    <location>
        <begin position="237"/>
        <end position="259"/>
    </location>
</feature>
<organism evidence="11 12">
    <name type="scientific">Acidithiobacillus thiooxidans</name>
    <name type="common">Thiobacillus thiooxidans</name>
    <dbReference type="NCBI Taxonomy" id="930"/>
    <lineage>
        <taxon>Bacteria</taxon>
        <taxon>Pseudomonadati</taxon>
        <taxon>Pseudomonadota</taxon>
        <taxon>Acidithiobacillia</taxon>
        <taxon>Acidithiobacillales</taxon>
        <taxon>Acidithiobacillaceae</taxon>
        <taxon>Acidithiobacillus</taxon>
    </lineage>
</organism>
<keyword evidence="12" id="KW-1185">Reference proteome</keyword>
<keyword evidence="7 9" id="KW-1133">Transmembrane helix</keyword>
<evidence type="ECO:0000313" key="11">
    <source>
        <dbReference type="EMBL" id="OCX74201.1"/>
    </source>
</evidence>
<feature type="transmembrane region" description="Helical" evidence="9">
    <location>
        <begin position="42"/>
        <end position="63"/>
    </location>
</feature>
<evidence type="ECO:0000256" key="4">
    <source>
        <dbReference type="ARBA" id="ARBA00022475"/>
    </source>
</evidence>
<comment type="caution">
    <text evidence="11">The sequence shown here is derived from an EMBL/GenBank/DDBJ whole genome shotgun (WGS) entry which is preliminary data.</text>
</comment>
<evidence type="ECO:0000256" key="5">
    <source>
        <dbReference type="ARBA" id="ARBA00022519"/>
    </source>
</evidence>
<dbReference type="EMBL" id="LWRY01000044">
    <property type="protein sequence ID" value="OCX74201.1"/>
    <property type="molecule type" value="Genomic_DNA"/>
</dbReference>
<comment type="subcellular location">
    <subcellularLocation>
        <location evidence="1 9">Cell inner membrane</location>
        <topology evidence="1 9">Multi-pass membrane protein</topology>
    </subcellularLocation>
</comment>
<keyword evidence="8 9" id="KW-0472">Membrane</keyword>
<dbReference type="GO" id="GO:0140359">
    <property type="term" value="F:ABC-type transporter activity"/>
    <property type="evidence" value="ECO:0007669"/>
    <property type="project" value="InterPro"/>
</dbReference>
<name>A0A1C2IE00_ACITH</name>
<feature type="transmembrane region" description="Helical" evidence="9">
    <location>
        <begin position="184"/>
        <end position="201"/>
    </location>
</feature>
<keyword evidence="3 9" id="KW-0813">Transport</keyword>
<accession>A0A1C2IE00</accession>
<proteinExistence type="inferred from homology"/>
<dbReference type="InterPro" id="IPR013525">
    <property type="entry name" value="ABC2_TM"/>
</dbReference>
<dbReference type="PROSITE" id="PS51012">
    <property type="entry name" value="ABC_TM2"/>
    <property type="match status" value="1"/>
</dbReference>